<dbReference type="EMBL" id="JBHSJD010000002">
    <property type="protein sequence ID" value="MFC5021822.1"/>
    <property type="molecule type" value="Genomic_DNA"/>
</dbReference>
<comment type="caution">
    <text evidence="2">The sequence shown here is derived from an EMBL/GenBank/DDBJ whole genome shotgun (WGS) entry which is preliminary data.</text>
</comment>
<reference evidence="3" key="1">
    <citation type="journal article" date="2019" name="Int. J. Syst. Evol. Microbiol.">
        <title>The Global Catalogue of Microorganisms (GCM) 10K type strain sequencing project: providing services to taxonomists for standard genome sequencing and annotation.</title>
        <authorList>
            <consortium name="The Broad Institute Genomics Platform"/>
            <consortium name="The Broad Institute Genome Sequencing Center for Infectious Disease"/>
            <person name="Wu L."/>
            <person name="Ma J."/>
        </authorList>
    </citation>
    <scope>NUCLEOTIDE SEQUENCE [LARGE SCALE GENOMIC DNA]</scope>
    <source>
        <strain evidence="3">CGMCC 4.1648</strain>
    </source>
</reference>
<proteinExistence type="predicted"/>
<name>A0ABV9XAC7_9ACTN</name>
<keyword evidence="3" id="KW-1185">Reference proteome</keyword>
<feature type="region of interest" description="Disordered" evidence="1">
    <location>
        <begin position="70"/>
        <end position="108"/>
    </location>
</feature>
<evidence type="ECO:0000313" key="3">
    <source>
        <dbReference type="Proteomes" id="UP001595829"/>
    </source>
</evidence>
<protein>
    <recommendedName>
        <fullName evidence="4">Transposase</fullName>
    </recommendedName>
</protein>
<accession>A0ABV9XAC7</accession>
<sequence length="108" mass="11964">MGNAPNLYGPVIDAILKADLTVPRKHRHTVKRIYDRLLDAHEAVDVSYQMVRAHVAARREEIRLEAGKGVVDAPHATRPPRRRTRAGCGTSSRWRSSSSPPFGQDLAG</sequence>
<dbReference type="RefSeq" id="WP_345694183.1">
    <property type="nucleotide sequence ID" value="NZ_BAABIT010000001.1"/>
</dbReference>
<evidence type="ECO:0000313" key="2">
    <source>
        <dbReference type="EMBL" id="MFC5021822.1"/>
    </source>
</evidence>
<gene>
    <name evidence="2" type="ORF">ACFPM3_06625</name>
</gene>
<organism evidence="2 3">
    <name type="scientific">Streptomyces coeruleoprunus</name>
    <dbReference type="NCBI Taxonomy" id="285563"/>
    <lineage>
        <taxon>Bacteria</taxon>
        <taxon>Bacillati</taxon>
        <taxon>Actinomycetota</taxon>
        <taxon>Actinomycetes</taxon>
        <taxon>Kitasatosporales</taxon>
        <taxon>Streptomycetaceae</taxon>
        <taxon>Streptomyces</taxon>
    </lineage>
</organism>
<dbReference type="Proteomes" id="UP001595829">
    <property type="component" value="Unassembled WGS sequence"/>
</dbReference>
<evidence type="ECO:0008006" key="4">
    <source>
        <dbReference type="Google" id="ProtNLM"/>
    </source>
</evidence>
<evidence type="ECO:0000256" key="1">
    <source>
        <dbReference type="SAM" id="MobiDB-lite"/>
    </source>
</evidence>